<dbReference type="EMBL" id="FCOX02000004">
    <property type="protein sequence ID" value="SAK53126.1"/>
    <property type="molecule type" value="Genomic_DNA"/>
</dbReference>
<keyword evidence="3" id="KW-1185">Reference proteome</keyword>
<proteinExistence type="predicted"/>
<organism evidence="2 3">
    <name type="scientific">Caballeronia calidae</name>
    <dbReference type="NCBI Taxonomy" id="1777139"/>
    <lineage>
        <taxon>Bacteria</taxon>
        <taxon>Pseudomonadati</taxon>
        <taxon>Pseudomonadota</taxon>
        <taxon>Betaproteobacteria</taxon>
        <taxon>Burkholderiales</taxon>
        <taxon>Burkholderiaceae</taxon>
        <taxon>Caballeronia</taxon>
    </lineage>
</organism>
<feature type="compositionally biased region" description="Acidic residues" evidence="1">
    <location>
        <begin position="1"/>
        <end position="17"/>
    </location>
</feature>
<evidence type="ECO:0000313" key="2">
    <source>
        <dbReference type="EMBL" id="SAK53126.1"/>
    </source>
</evidence>
<dbReference type="RefSeq" id="WP_269768921.1">
    <property type="nucleotide sequence ID" value="NZ_FCOX02000004.1"/>
</dbReference>
<evidence type="ECO:0000313" key="3">
    <source>
        <dbReference type="Proteomes" id="UP000071859"/>
    </source>
</evidence>
<reference evidence="2" key="1">
    <citation type="submission" date="2016-01" db="EMBL/GenBank/DDBJ databases">
        <authorList>
            <person name="Peeters C."/>
        </authorList>
    </citation>
    <scope>NUCLEOTIDE SEQUENCE</scope>
    <source>
        <strain evidence="2">LMG 29321</strain>
    </source>
</reference>
<protein>
    <submittedName>
        <fullName evidence="2">Uncharacterized protein</fullName>
    </submittedName>
</protein>
<accession>A0A158A673</accession>
<name>A0A158A673_9BURK</name>
<dbReference type="Proteomes" id="UP000071859">
    <property type="component" value="Unassembled WGS sequence"/>
</dbReference>
<gene>
    <name evidence="2" type="ORF">AWB78_01295</name>
</gene>
<feature type="region of interest" description="Disordered" evidence="1">
    <location>
        <begin position="1"/>
        <end position="42"/>
    </location>
</feature>
<dbReference type="AlphaFoldDB" id="A0A158A673"/>
<evidence type="ECO:0000256" key="1">
    <source>
        <dbReference type="SAM" id="MobiDB-lite"/>
    </source>
</evidence>
<comment type="caution">
    <text evidence="2">The sequence shown here is derived from an EMBL/GenBank/DDBJ whole genome shotgun (WGS) entry which is preliminary data.</text>
</comment>
<sequence>MIEEQDDDWDEPDAAYDDEPKTCRHGIAPASDCDWCGDEQDE</sequence>